<reference evidence="1" key="1">
    <citation type="submission" date="2020-11" db="EMBL/GenBank/DDBJ databases">
        <authorList>
            <person name="Tran Van P."/>
        </authorList>
    </citation>
    <scope>NUCLEOTIDE SEQUENCE</scope>
</reference>
<evidence type="ECO:0000313" key="1">
    <source>
        <dbReference type="EMBL" id="CAD7278524.1"/>
    </source>
</evidence>
<organism evidence="1">
    <name type="scientific">Notodromas monacha</name>
    <dbReference type="NCBI Taxonomy" id="399045"/>
    <lineage>
        <taxon>Eukaryota</taxon>
        <taxon>Metazoa</taxon>
        <taxon>Ecdysozoa</taxon>
        <taxon>Arthropoda</taxon>
        <taxon>Crustacea</taxon>
        <taxon>Oligostraca</taxon>
        <taxon>Ostracoda</taxon>
        <taxon>Podocopa</taxon>
        <taxon>Podocopida</taxon>
        <taxon>Cypridocopina</taxon>
        <taxon>Cypridoidea</taxon>
        <taxon>Cyprididae</taxon>
        <taxon>Notodromas</taxon>
    </lineage>
</organism>
<gene>
    <name evidence="1" type="ORF">NMOB1V02_LOCUS6224</name>
</gene>
<dbReference type="Proteomes" id="UP000678499">
    <property type="component" value="Unassembled WGS sequence"/>
</dbReference>
<protein>
    <submittedName>
        <fullName evidence="1">Uncharacterized protein</fullName>
    </submittedName>
</protein>
<name>A0A7R9BQ10_9CRUS</name>
<dbReference type="EMBL" id="OA883294">
    <property type="protein sequence ID" value="CAD7278524.1"/>
    <property type="molecule type" value="Genomic_DNA"/>
</dbReference>
<dbReference type="AlphaFoldDB" id="A0A7R9BQ10"/>
<dbReference type="EMBL" id="CAJPEX010001257">
    <property type="protein sequence ID" value="CAG0918676.1"/>
    <property type="molecule type" value="Genomic_DNA"/>
</dbReference>
<evidence type="ECO:0000313" key="2">
    <source>
        <dbReference type="Proteomes" id="UP000678499"/>
    </source>
</evidence>
<proteinExistence type="predicted"/>
<keyword evidence="2" id="KW-1185">Reference proteome</keyword>
<sequence length="179" mass="19361">MLFISQKQFQSSFLLREPNVFEIMKGLLVFVFSASVCWKIMVFADLGQEGRARKAPLTLEDTNDKYEAVVEEKRGNAAVLSPFKNERGCSQQGGLCVEAEFCPSDMLADKPEKKVYLCPAQKDKGAACCFGLPNKKLPCGIRGGLCRETCGTSLVPDPLGICPDANGGGSGELCCPLLL</sequence>
<accession>A0A7R9BQ10</accession>